<comment type="subcellular location">
    <subcellularLocation>
        <location evidence="2">Mitochondrion intermembrane space</location>
    </subcellularLocation>
</comment>
<evidence type="ECO:0000313" key="13">
    <source>
        <dbReference type="EMBL" id="KAG6472198.1"/>
    </source>
</evidence>
<evidence type="ECO:0000256" key="4">
    <source>
        <dbReference type="ARBA" id="ARBA00022448"/>
    </source>
</evidence>
<comment type="function">
    <text evidence="1">Electron carrier protein. The oxidized form of the cytochrome c heme group can accept an electron from the heme group of the cytochrome c1 subunit of cytochrome reductase. Cytochrome c then transfers this electron to the cytochrome oxidase complex, the final protein carrier in the mitochondrial electron-transport chain.</text>
</comment>
<keyword evidence="5 11" id="KW-0349">Heme</keyword>
<keyword evidence="6" id="KW-0679">Respiratory chain</keyword>
<evidence type="ECO:0000256" key="7">
    <source>
        <dbReference type="ARBA" id="ARBA00022723"/>
    </source>
</evidence>
<evidence type="ECO:0000313" key="14">
    <source>
        <dbReference type="Proteomes" id="UP000734854"/>
    </source>
</evidence>
<evidence type="ECO:0000256" key="10">
    <source>
        <dbReference type="ARBA" id="ARBA00023128"/>
    </source>
</evidence>
<reference evidence="13 14" key="1">
    <citation type="submission" date="2020-08" db="EMBL/GenBank/DDBJ databases">
        <title>Plant Genome Project.</title>
        <authorList>
            <person name="Zhang R.-G."/>
        </authorList>
    </citation>
    <scope>NUCLEOTIDE SEQUENCE [LARGE SCALE GENOMIC DNA]</scope>
    <source>
        <tissue evidence="13">Rhizome</tissue>
    </source>
</reference>
<dbReference type="EMBL" id="JACMSC010000020">
    <property type="protein sequence ID" value="KAG6472198.1"/>
    <property type="molecule type" value="Genomic_DNA"/>
</dbReference>
<keyword evidence="10" id="KW-0496">Mitochondrion</keyword>
<evidence type="ECO:0000256" key="8">
    <source>
        <dbReference type="ARBA" id="ARBA00022982"/>
    </source>
</evidence>
<evidence type="ECO:0000256" key="11">
    <source>
        <dbReference type="PROSITE-ProRule" id="PRU00433"/>
    </source>
</evidence>
<organism evidence="13 14">
    <name type="scientific">Zingiber officinale</name>
    <name type="common">Ginger</name>
    <name type="synonym">Amomum zingiber</name>
    <dbReference type="NCBI Taxonomy" id="94328"/>
    <lineage>
        <taxon>Eukaryota</taxon>
        <taxon>Viridiplantae</taxon>
        <taxon>Streptophyta</taxon>
        <taxon>Embryophyta</taxon>
        <taxon>Tracheophyta</taxon>
        <taxon>Spermatophyta</taxon>
        <taxon>Magnoliopsida</taxon>
        <taxon>Liliopsida</taxon>
        <taxon>Zingiberales</taxon>
        <taxon>Zingiberaceae</taxon>
        <taxon>Zingiber</taxon>
    </lineage>
</organism>
<evidence type="ECO:0000256" key="1">
    <source>
        <dbReference type="ARBA" id="ARBA00002555"/>
    </source>
</evidence>
<dbReference type="GO" id="GO:0046872">
    <property type="term" value="F:metal ion binding"/>
    <property type="evidence" value="ECO:0007669"/>
    <property type="project" value="UniProtKB-KW"/>
</dbReference>
<evidence type="ECO:0000256" key="9">
    <source>
        <dbReference type="ARBA" id="ARBA00023004"/>
    </source>
</evidence>
<dbReference type="GO" id="GO:0005758">
    <property type="term" value="C:mitochondrial intermembrane space"/>
    <property type="evidence" value="ECO:0007669"/>
    <property type="project" value="UniProtKB-SubCell"/>
</dbReference>
<dbReference type="SUPFAM" id="SSF46626">
    <property type="entry name" value="Cytochrome c"/>
    <property type="match status" value="1"/>
</dbReference>
<evidence type="ECO:0000256" key="3">
    <source>
        <dbReference type="ARBA" id="ARBA00006488"/>
    </source>
</evidence>
<dbReference type="PRINTS" id="PR00604">
    <property type="entry name" value="CYTCHRMECIAB"/>
</dbReference>
<evidence type="ECO:0000256" key="6">
    <source>
        <dbReference type="ARBA" id="ARBA00022660"/>
    </source>
</evidence>
<dbReference type="AlphaFoldDB" id="A0A8J5C450"/>
<gene>
    <name evidence="13" type="ORF">ZIOFF_069655</name>
</gene>
<accession>A0A8J5C450</accession>
<evidence type="ECO:0000256" key="2">
    <source>
        <dbReference type="ARBA" id="ARBA00004569"/>
    </source>
</evidence>
<dbReference type="Pfam" id="PF00034">
    <property type="entry name" value="Cytochrom_C"/>
    <property type="match status" value="1"/>
</dbReference>
<keyword evidence="7 11" id="KW-0479">Metal-binding</keyword>
<keyword evidence="4" id="KW-0813">Transport</keyword>
<name>A0A8J5C450_ZINOF</name>
<dbReference type="InterPro" id="IPR009056">
    <property type="entry name" value="Cyt_c-like_dom"/>
</dbReference>
<keyword evidence="8" id="KW-0249">Electron transport</keyword>
<dbReference type="InterPro" id="IPR036909">
    <property type="entry name" value="Cyt_c-like_dom_sf"/>
</dbReference>
<keyword evidence="14" id="KW-1185">Reference proteome</keyword>
<protein>
    <recommendedName>
        <fullName evidence="12">Cytochrome c domain-containing protein</fullName>
    </recommendedName>
</protein>
<proteinExistence type="inferred from homology"/>
<dbReference type="Gene3D" id="1.10.760.10">
    <property type="entry name" value="Cytochrome c-like domain"/>
    <property type="match status" value="1"/>
</dbReference>
<dbReference type="GO" id="GO:0010336">
    <property type="term" value="P:gibberellic acid homeostasis"/>
    <property type="evidence" value="ECO:0007669"/>
    <property type="project" value="UniProtKB-ARBA"/>
</dbReference>
<comment type="similarity">
    <text evidence="3">Belongs to the cytochrome c family.</text>
</comment>
<comment type="caution">
    <text evidence="13">The sequence shown here is derived from an EMBL/GenBank/DDBJ whole genome shotgun (WGS) entry which is preliminary data.</text>
</comment>
<dbReference type="PROSITE" id="PS51007">
    <property type="entry name" value="CYTC"/>
    <property type="match status" value="1"/>
</dbReference>
<dbReference type="PANTHER" id="PTHR11961">
    <property type="entry name" value="CYTOCHROME C"/>
    <property type="match status" value="1"/>
</dbReference>
<evidence type="ECO:0000256" key="5">
    <source>
        <dbReference type="ARBA" id="ARBA00022617"/>
    </source>
</evidence>
<dbReference type="GO" id="GO:0020037">
    <property type="term" value="F:heme binding"/>
    <property type="evidence" value="ECO:0007669"/>
    <property type="project" value="InterPro"/>
</dbReference>
<sequence length="598" mass="65255">MASLQRLPPRLGFLLAILRSPSHLTAGDGLSSTNKPQLASCFISVALLCRSCSSSLLSLTLHLSAVAVRESFHSASSVHLPLHFTPDRASSQSSAHLDPGSPDLVPSLVTAVLEVWGSSLPLGTLFARDPVLKLKQSAVINWSMQKSSTCIRLLAILKIAGSTGPGPLWEHLIVVLLGSQVLMPGESMRGIGVPCDAPDRFQCRCIWHIDHISCDLVPYFGYTMHLPSCPLAFTDSAKGFSQACLTWQRTLCKLYILFNLGFSEPSVLLTILFLLRASLQKRESGALSWGWNKKTIGLFRITKGSGKKDKYFTKASVLLYHVHWHAGVLFSDQQTASPTDLLAGILCYFFSSSEVVGIIVLVYLPVADSMALRRNLEGRGIIDIPYDDYYNDSAALVANQSCSRDTRRSSDVSTKPGSISFRTMIMDDLPGSDEISLSVPLQIGSPSEPIAVRKERIGKVEKGKRKGSVNLDRSMASFGEAPPGDLKAGEKIFKTKCAQCHTVEKGAGHKQGPNLNGLFGRQSGTTAGYSYSAANKNMAVIWEEQTLYDYLLNPKKVCSFEYLPMNLVYITGTKMVFPGLKKPQERADLIAYLKQATA</sequence>
<keyword evidence="9 11" id="KW-0408">Iron</keyword>
<dbReference type="FunFam" id="1.10.760.10:FF:000001">
    <property type="entry name" value="Cytochrome c iso-1"/>
    <property type="match status" value="1"/>
</dbReference>
<dbReference type="InterPro" id="IPR002327">
    <property type="entry name" value="Cyt_c_1A/1B"/>
</dbReference>
<dbReference type="GO" id="GO:0009055">
    <property type="term" value="F:electron transfer activity"/>
    <property type="evidence" value="ECO:0007669"/>
    <property type="project" value="InterPro"/>
</dbReference>
<dbReference type="Proteomes" id="UP000734854">
    <property type="component" value="Unassembled WGS sequence"/>
</dbReference>
<feature type="domain" description="Cytochrome c" evidence="12">
    <location>
        <begin position="484"/>
        <end position="597"/>
    </location>
</feature>
<evidence type="ECO:0000259" key="12">
    <source>
        <dbReference type="PROSITE" id="PS51007"/>
    </source>
</evidence>